<name>A0ABD0R3C0_CIRMR</name>
<evidence type="ECO:0000313" key="2">
    <source>
        <dbReference type="Proteomes" id="UP001529510"/>
    </source>
</evidence>
<feature type="non-terminal residue" evidence="1">
    <location>
        <position position="1"/>
    </location>
</feature>
<comment type="caution">
    <text evidence="1">The sequence shown here is derived from an EMBL/GenBank/DDBJ whole genome shotgun (WGS) entry which is preliminary data.</text>
</comment>
<protein>
    <submittedName>
        <fullName evidence="1">Uncharacterized protein</fullName>
    </submittedName>
</protein>
<organism evidence="1 2">
    <name type="scientific">Cirrhinus mrigala</name>
    <name type="common">Mrigala</name>
    <dbReference type="NCBI Taxonomy" id="683832"/>
    <lineage>
        <taxon>Eukaryota</taxon>
        <taxon>Metazoa</taxon>
        <taxon>Chordata</taxon>
        <taxon>Craniata</taxon>
        <taxon>Vertebrata</taxon>
        <taxon>Euteleostomi</taxon>
        <taxon>Actinopterygii</taxon>
        <taxon>Neopterygii</taxon>
        <taxon>Teleostei</taxon>
        <taxon>Ostariophysi</taxon>
        <taxon>Cypriniformes</taxon>
        <taxon>Cyprinidae</taxon>
        <taxon>Labeoninae</taxon>
        <taxon>Labeonini</taxon>
        <taxon>Cirrhinus</taxon>
    </lineage>
</organism>
<dbReference type="Proteomes" id="UP001529510">
    <property type="component" value="Unassembled WGS sequence"/>
</dbReference>
<gene>
    <name evidence="1" type="ORF">M9458_011309</name>
</gene>
<evidence type="ECO:0000313" key="1">
    <source>
        <dbReference type="EMBL" id="KAL0193013.1"/>
    </source>
</evidence>
<accession>A0ABD0R3C0</accession>
<proteinExistence type="predicted"/>
<reference evidence="1 2" key="1">
    <citation type="submission" date="2024-05" db="EMBL/GenBank/DDBJ databases">
        <title>Genome sequencing and assembly of Indian major carp, Cirrhinus mrigala (Hamilton, 1822).</title>
        <authorList>
            <person name="Mohindra V."/>
            <person name="Chowdhury L.M."/>
            <person name="Lal K."/>
            <person name="Jena J.K."/>
        </authorList>
    </citation>
    <scope>NUCLEOTIDE SEQUENCE [LARGE SCALE GENOMIC DNA]</scope>
    <source>
        <strain evidence="1">CM1030</strain>
        <tissue evidence="1">Blood</tissue>
    </source>
</reference>
<dbReference type="EMBL" id="JAMKFB020000005">
    <property type="protein sequence ID" value="KAL0193013.1"/>
    <property type="molecule type" value="Genomic_DNA"/>
</dbReference>
<sequence length="56" mass="5846">GTPALNQSNVAADLLKGTIAKLATEDLSGPEKSRAEAHSKAHVIYEGKSGHILSFD</sequence>
<keyword evidence="2" id="KW-1185">Reference proteome</keyword>
<dbReference type="AlphaFoldDB" id="A0ABD0R3C0"/>
<feature type="non-terminal residue" evidence="1">
    <location>
        <position position="56"/>
    </location>
</feature>